<reference evidence="1 2" key="1">
    <citation type="submission" date="2021-03" db="EMBL/GenBank/DDBJ databases">
        <title>Whole genome shotgun sequence of Actinoplanes toevensis NBRC 105298.</title>
        <authorList>
            <person name="Komaki H."/>
            <person name="Tamura T."/>
        </authorList>
    </citation>
    <scope>NUCLEOTIDE SEQUENCE [LARGE SCALE GENOMIC DNA]</scope>
    <source>
        <strain evidence="1 2">NBRC 105298</strain>
    </source>
</reference>
<dbReference type="RefSeq" id="WP_213005710.1">
    <property type="nucleotide sequence ID" value="NZ_BOQN01000019.1"/>
</dbReference>
<dbReference type="AlphaFoldDB" id="A0A919W461"/>
<sequence length="71" mass="6993">MSADNPLVAAATPGGSDPLAGIWIAEDIQAILSGVENGSWIDTSLGAVSAGLDTLALISDPIGSSPWSCPA</sequence>
<evidence type="ECO:0000313" key="2">
    <source>
        <dbReference type="Proteomes" id="UP000677082"/>
    </source>
</evidence>
<accession>A0A919W461</accession>
<proteinExistence type="predicted"/>
<dbReference type="EMBL" id="BOQN01000019">
    <property type="protein sequence ID" value="GIM89748.1"/>
    <property type="molecule type" value="Genomic_DNA"/>
</dbReference>
<evidence type="ECO:0000313" key="1">
    <source>
        <dbReference type="EMBL" id="GIM89748.1"/>
    </source>
</evidence>
<protein>
    <submittedName>
        <fullName evidence="1">Uncharacterized protein</fullName>
    </submittedName>
</protein>
<gene>
    <name evidence="1" type="ORF">Ato02nite_015410</name>
</gene>
<name>A0A919W461_9ACTN</name>
<keyword evidence="2" id="KW-1185">Reference proteome</keyword>
<dbReference type="Proteomes" id="UP000677082">
    <property type="component" value="Unassembled WGS sequence"/>
</dbReference>
<comment type="caution">
    <text evidence="1">The sequence shown here is derived from an EMBL/GenBank/DDBJ whole genome shotgun (WGS) entry which is preliminary data.</text>
</comment>
<organism evidence="1 2">
    <name type="scientific">Paractinoplanes toevensis</name>
    <dbReference type="NCBI Taxonomy" id="571911"/>
    <lineage>
        <taxon>Bacteria</taxon>
        <taxon>Bacillati</taxon>
        <taxon>Actinomycetota</taxon>
        <taxon>Actinomycetes</taxon>
        <taxon>Micromonosporales</taxon>
        <taxon>Micromonosporaceae</taxon>
        <taxon>Paractinoplanes</taxon>
    </lineage>
</organism>